<organism evidence="1 2">
    <name type="scientific">Piloderma croceum (strain F 1598)</name>
    <dbReference type="NCBI Taxonomy" id="765440"/>
    <lineage>
        <taxon>Eukaryota</taxon>
        <taxon>Fungi</taxon>
        <taxon>Dikarya</taxon>
        <taxon>Basidiomycota</taxon>
        <taxon>Agaricomycotina</taxon>
        <taxon>Agaricomycetes</taxon>
        <taxon>Agaricomycetidae</taxon>
        <taxon>Atheliales</taxon>
        <taxon>Atheliaceae</taxon>
        <taxon>Piloderma</taxon>
    </lineage>
</organism>
<keyword evidence="2" id="KW-1185">Reference proteome</keyword>
<dbReference type="EMBL" id="KN833280">
    <property type="protein sequence ID" value="KIM71544.1"/>
    <property type="molecule type" value="Genomic_DNA"/>
</dbReference>
<name>A0A0C3EU02_PILCF</name>
<protein>
    <submittedName>
        <fullName evidence="1">Uncharacterized protein</fullName>
    </submittedName>
</protein>
<gene>
    <name evidence="1" type="ORF">PILCRDRAFT_752688</name>
</gene>
<dbReference type="AlphaFoldDB" id="A0A0C3EU02"/>
<dbReference type="HOGENOM" id="CLU_2513472_0_0_1"/>
<dbReference type="Proteomes" id="UP000054166">
    <property type="component" value="Unassembled WGS sequence"/>
</dbReference>
<accession>A0A0C3EU02</accession>
<reference evidence="2" key="2">
    <citation type="submission" date="2015-01" db="EMBL/GenBank/DDBJ databases">
        <title>Evolutionary Origins and Diversification of the Mycorrhizal Mutualists.</title>
        <authorList>
            <consortium name="DOE Joint Genome Institute"/>
            <consortium name="Mycorrhizal Genomics Consortium"/>
            <person name="Kohler A."/>
            <person name="Kuo A."/>
            <person name="Nagy L.G."/>
            <person name="Floudas D."/>
            <person name="Copeland A."/>
            <person name="Barry K.W."/>
            <person name="Cichocki N."/>
            <person name="Veneault-Fourrey C."/>
            <person name="LaButti K."/>
            <person name="Lindquist E.A."/>
            <person name="Lipzen A."/>
            <person name="Lundell T."/>
            <person name="Morin E."/>
            <person name="Murat C."/>
            <person name="Riley R."/>
            <person name="Ohm R."/>
            <person name="Sun H."/>
            <person name="Tunlid A."/>
            <person name="Henrissat B."/>
            <person name="Grigoriev I.V."/>
            <person name="Hibbett D.S."/>
            <person name="Martin F."/>
        </authorList>
    </citation>
    <scope>NUCLEOTIDE SEQUENCE [LARGE SCALE GENOMIC DNA]</scope>
    <source>
        <strain evidence="2">F 1598</strain>
    </source>
</reference>
<sequence>MEKSRTLLSINLCGLSETLQICTVRCHFTCFFYIFSWEGHLLPQVGRRCSTRIHLSPLSLQLSISSTILSRLSTIIPEDKDRGAR</sequence>
<reference evidence="1 2" key="1">
    <citation type="submission" date="2014-04" db="EMBL/GenBank/DDBJ databases">
        <authorList>
            <consortium name="DOE Joint Genome Institute"/>
            <person name="Kuo A."/>
            <person name="Tarkka M."/>
            <person name="Buscot F."/>
            <person name="Kohler A."/>
            <person name="Nagy L.G."/>
            <person name="Floudas D."/>
            <person name="Copeland A."/>
            <person name="Barry K.W."/>
            <person name="Cichocki N."/>
            <person name="Veneault-Fourrey C."/>
            <person name="LaButti K."/>
            <person name="Lindquist E.A."/>
            <person name="Lipzen A."/>
            <person name="Lundell T."/>
            <person name="Morin E."/>
            <person name="Murat C."/>
            <person name="Sun H."/>
            <person name="Tunlid A."/>
            <person name="Henrissat B."/>
            <person name="Grigoriev I.V."/>
            <person name="Hibbett D.S."/>
            <person name="Martin F."/>
            <person name="Nordberg H.P."/>
            <person name="Cantor M.N."/>
            <person name="Hua S.X."/>
        </authorList>
    </citation>
    <scope>NUCLEOTIDE SEQUENCE [LARGE SCALE GENOMIC DNA]</scope>
    <source>
        <strain evidence="1 2">F 1598</strain>
    </source>
</reference>
<evidence type="ECO:0000313" key="1">
    <source>
        <dbReference type="EMBL" id="KIM71544.1"/>
    </source>
</evidence>
<dbReference type="InParanoid" id="A0A0C3EU02"/>
<evidence type="ECO:0000313" key="2">
    <source>
        <dbReference type="Proteomes" id="UP000054166"/>
    </source>
</evidence>
<proteinExistence type="predicted"/>